<name>A0A6B0ULL8_IXORI</name>
<organism evidence="2">
    <name type="scientific">Ixodes ricinus</name>
    <name type="common">Common tick</name>
    <name type="synonym">Acarus ricinus</name>
    <dbReference type="NCBI Taxonomy" id="34613"/>
    <lineage>
        <taxon>Eukaryota</taxon>
        <taxon>Metazoa</taxon>
        <taxon>Ecdysozoa</taxon>
        <taxon>Arthropoda</taxon>
        <taxon>Chelicerata</taxon>
        <taxon>Arachnida</taxon>
        <taxon>Acari</taxon>
        <taxon>Parasitiformes</taxon>
        <taxon>Ixodida</taxon>
        <taxon>Ixodoidea</taxon>
        <taxon>Ixodidae</taxon>
        <taxon>Ixodinae</taxon>
        <taxon>Ixodes</taxon>
    </lineage>
</organism>
<sequence length="116" mass="12610">MLRLLIAPPWRRLLTRCCYGLLTSSAGRSPCEPVLQMRRPNFRRRGGVQHLRGGAPGVGAHCVGAGVDRAAVFAKSGLDVSQLVVKLVARGPEHPHDRRHCIPGLSRESWSGQPSV</sequence>
<dbReference type="EMBL" id="GIFC01008557">
    <property type="protein sequence ID" value="MXU90640.1"/>
    <property type="molecule type" value="Transcribed_RNA"/>
</dbReference>
<evidence type="ECO:0000313" key="2">
    <source>
        <dbReference type="EMBL" id="MXU90640.1"/>
    </source>
</evidence>
<reference evidence="2" key="1">
    <citation type="submission" date="2019-12" db="EMBL/GenBank/DDBJ databases">
        <title>An insight into the sialome of adult female Ixodes ricinus ticks feeding for 6 days.</title>
        <authorList>
            <person name="Perner J."/>
            <person name="Ribeiro J.M.C."/>
        </authorList>
    </citation>
    <scope>NUCLEOTIDE SEQUENCE</scope>
    <source>
        <strain evidence="2">Semi-engorged</strain>
        <tissue evidence="2">Salivary glands</tissue>
    </source>
</reference>
<accession>A0A6B0ULL8</accession>
<proteinExistence type="predicted"/>
<feature type="region of interest" description="Disordered" evidence="1">
    <location>
        <begin position="93"/>
        <end position="116"/>
    </location>
</feature>
<dbReference type="AlphaFoldDB" id="A0A6B0ULL8"/>
<evidence type="ECO:0000256" key="1">
    <source>
        <dbReference type="SAM" id="MobiDB-lite"/>
    </source>
</evidence>
<protein>
    <submittedName>
        <fullName evidence="2">Uncharacterized protein</fullName>
    </submittedName>
</protein>